<keyword evidence="1 3" id="KW-0807">Transducer</keyword>
<organism evidence="8 9">
    <name type="scientific">Croceibacterium atlanticum</name>
    <dbReference type="NCBI Taxonomy" id="1267766"/>
    <lineage>
        <taxon>Bacteria</taxon>
        <taxon>Pseudomonadati</taxon>
        <taxon>Pseudomonadota</taxon>
        <taxon>Alphaproteobacteria</taxon>
        <taxon>Sphingomonadales</taxon>
        <taxon>Erythrobacteraceae</taxon>
        <taxon>Croceibacterium</taxon>
    </lineage>
</organism>
<keyword evidence="5" id="KW-0812">Transmembrane</keyword>
<dbReference type="KEGG" id="aay:WYH_02649"/>
<dbReference type="GO" id="GO:0016020">
    <property type="term" value="C:membrane"/>
    <property type="evidence" value="ECO:0007669"/>
    <property type="project" value="InterPro"/>
</dbReference>
<feature type="domain" description="HAMP" evidence="7">
    <location>
        <begin position="107"/>
        <end position="160"/>
    </location>
</feature>
<reference evidence="8" key="1">
    <citation type="submission" date="2015-05" db="EMBL/GenBank/DDBJ databases">
        <title>The complete genome of Altererythrobacter atlanticus strain 26DY36.</title>
        <authorList>
            <person name="Wu Y.-H."/>
            <person name="Cheng H."/>
            <person name="Wu X.-W."/>
        </authorList>
    </citation>
    <scope>NUCLEOTIDE SEQUENCE [LARGE SCALE GENOMIC DNA]</scope>
    <source>
        <strain evidence="8">26DY36</strain>
    </source>
</reference>
<dbReference type="SUPFAM" id="SSF58104">
    <property type="entry name" value="Methyl-accepting chemotaxis protein (MCP) signaling domain"/>
    <property type="match status" value="1"/>
</dbReference>
<feature type="coiled-coil region" evidence="4">
    <location>
        <begin position="151"/>
        <end position="196"/>
    </location>
</feature>
<evidence type="ECO:0000259" key="7">
    <source>
        <dbReference type="PROSITE" id="PS50885"/>
    </source>
</evidence>
<dbReference type="Proteomes" id="UP000034392">
    <property type="component" value="Chromosome"/>
</dbReference>
<evidence type="ECO:0000256" key="2">
    <source>
        <dbReference type="ARBA" id="ARBA00029447"/>
    </source>
</evidence>
<dbReference type="Pfam" id="PF00015">
    <property type="entry name" value="MCPsignal"/>
    <property type="match status" value="1"/>
</dbReference>
<feature type="transmembrane region" description="Helical" evidence="5">
    <location>
        <begin position="83"/>
        <end position="105"/>
    </location>
</feature>
<keyword evidence="9" id="KW-1185">Reference proteome</keyword>
<dbReference type="PANTHER" id="PTHR32089">
    <property type="entry name" value="METHYL-ACCEPTING CHEMOTAXIS PROTEIN MCPB"/>
    <property type="match status" value="1"/>
</dbReference>
<gene>
    <name evidence="8" type="primary">mcp4</name>
    <name evidence="8" type="ORF">WYH_02649</name>
</gene>
<dbReference type="Pfam" id="PF00672">
    <property type="entry name" value="HAMP"/>
    <property type="match status" value="1"/>
</dbReference>
<keyword evidence="4" id="KW-0175">Coiled coil</keyword>
<dbReference type="SUPFAM" id="SSF158472">
    <property type="entry name" value="HAMP domain-like"/>
    <property type="match status" value="1"/>
</dbReference>
<dbReference type="PROSITE" id="PS50111">
    <property type="entry name" value="CHEMOTAXIS_TRANSDUC_2"/>
    <property type="match status" value="1"/>
</dbReference>
<dbReference type="GO" id="GO:0007165">
    <property type="term" value="P:signal transduction"/>
    <property type="evidence" value="ECO:0007669"/>
    <property type="project" value="UniProtKB-KW"/>
</dbReference>
<dbReference type="SMART" id="SM00283">
    <property type="entry name" value="MA"/>
    <property type="match status" value="1"/>
</dbReference>
<protein>
    <submittedName>
        <fullName evidence="8">Methyl-accepting chemotaxis protein 4</fullName>
    </submittedName>
</protein>
<evidence type="ECO:0000313" key="9">
    <source>
        <dbReference type="Proteomes" id="UP000034392"/>
    </source>
</evidence>
<feature type="domain" description="Methyl-accepting transducer" evidence="6">
    <location>
        <begin position="208"/>
        <end position="451"/>
    </location>
</feature>
<proteinExistence type="inferred from homology"/>
<dbReference type="PROSITE" id="PS50885">
    <property type="entry name" value="HAMP"/>
    <property type="match status" value="1"/>
</dbReference>
<dbReference type="PANTHER" id="PTHR32089:SF112">
    <property type="entry name" value="LYSOZYME-LIKE PROTEIN-RELATED"/>
    <property type="match status" value="1"/>
</dbReference>
<comment type="similarity">
    <text evidence="2">Belongs to the methyl-accepting chemotaxis (MCP) protein family.</text>
</comment>
<dbReference type="AlphaFoldDB" id="A0A0F7KVI3"/>
<name>A0A0F7KVI3_9SPHN</name>
<evidence type="ECO:0000256" key="3">
    <source>
        <dbReference type="PROSITE-ProRule" id="PRU00284"/>
    </source>
</evidence>
<dbReference type="EMBL" id="CP011452">
    <property type="protein sequence ID" value="AKH43679.1"/>
    <property type="molecule type" value="Genomic_DNA"/>
</dbReference>
<keyword evidence="5" id="KW-0472">Membrane</keyword>
<dbReference type="Gene3D" id="1.10.8.500">
    <property type="entry name" value="HAMP domain in histidine kinase"/>
    <property type="match status" value="1"/>
</dbReference>
<evidence type="ECO:0000313" key="8">
    <source>
        <dbReference type="EMBL" id="AKH43679.1"/>
    </source>
</evidence>
<dbReference type="STRING" id="1267766.WYH_02649"/>
<dbReference type="SMART" id="SM00304">
    <property type="entry name" value="HAMP"/>
    <property type="match status" value="1"/>
</dbReference>
<keyword evidence="5" id="KW-1133">Transmembrane helix</keyword>
<evidence type="ECO:0000259" key="6">
    <source>
        <dbReference type="PROSITE" id="PS50111"/>
    </source>
</evidence>
<dbReference type="InterPro" id="IPR004089">
    <property type="entry name" value="MCPsignal_dom"/>
</dbReference>
<sequence>MHMSAELPVVETTDELERDRVALRAEHRNAAPTGLGGAFASSVGWKLTMLLGLMAAGSGILLLLSSLKLLIQLGNGSELFTGLALAVVLLSGAMFATAILAIRFVGRDFIRPIEEVCRAMRHLAEGDRDVDVPHTDRRDEVGEMARCLVVIKKAASKFDRIRREREAASAQELSRQMELESEREELRAKQAETLRALADKFEDTVGDIVGSVAAASSQLQATASSMASSAEQSVMQTEEVSTSLGDASAGVTAAAAASDEFAMSIGEISRQASSSAELARQASTAASEADSTISELSLSASEVGEIVEVIQKIAQRTNLLALNASIEAARGGEAGRGFAVVAAEVKDLANQTGKATEEVGRQIRAIQQTTTASVDALRSIADQISQLEATSVSIAAAVDQQSIAGHDLARSIDLAARNTESVSGNIDQLRECSLSTGEAASQVLTSSTDLERQAVALKAQVAQFLGHVRAA</sequence>
<accession>A0A0F7KVI3</accession>
<dbReference type="InterPro" id="IPR003660">
    <property type="entry name" value="HAMP_dom"/>
</dbReference>
<evidence type="ECO:0000256" key="4">
    <source>
        <dbReference type="SAM" id="Coils"/>
    </source>
</evidence>
<dbReference type="Gene3D" id="1.10.287.950">
    <property type="entry name" value="Methyl-accepting chemotaxis protein"/>
    <property type="match status" value="1"/>
</dbReference>
<evidence type="ECO:0000256" key="1">
    <source>
        <dbReference type="ARBA" id="ARBA00023224"/>
    </source>
</evidence>
<feature type="transmembrane region" description="Helical" evidence="5">
    <location>
        <begin position="49"/>
        <end position="71"/>
    </location>
</feature>
<dbReference type="PATRIC" id="fig|1267766.3.peg.2683"/>
<evidence type="ECO:0000256" key="5">
    <source>
        <dbReference type="SAM" id="Phobius"/>
    </source>
</evidence>
<dbReference type="CDD" id="cd06225">
    <property type="entry name" value="HAMP"/>
    <property type="match status" value="1"/>
</dbReference>